<dbReference type="InterPro" id="IPR051829">
    <property type="entry name" value="Multiheme_Cytochr_ET"/>
</dbReference>
<feature type="non-terminal residue" evidence="3">
    <location>
        <position position="1"/>
    </location>
</feature>
<evidence type="ECO:0000259" key="2">
    <source>
        <dbReference type="Pfam" id="PF09699"/>
    </source>
</evidence>
<dbReference type="InterPro" id="IPR036280">
    <property type="entry name" value="Multihaem_cyt_sf"/>
</dbReference>
<organism evidence="3">
    <name type="scientific">marine sediment metagenome</name>
    <dbReference type="NCBI Taxonomy" id="412755"/>
    <lineage>
        <taxon>unclassified sequences</taxon>
        <taxon>metagenomes</taxon>
        <taxon>ecological metagenomes</taxon>
    </lineage>
</organism>
<dbReference type="InterPro" id="IPR010177">
    <property type="entry name" value="Paired_CXXCH_1"/>
</dbReference>
<protein>
    <recommendedName>
        <fullName evidence="2">Doubled CXXCH motif domain-containing protein</fullName>
    </recommendedName>
</protein>
<dbReference type="Pfam" id="PF09699">
    <property type="entry name" value="Paired_CXXCH_1"/>
    <property type="match status" value="1"/>
</dbReference>
<dbReference type="SUPFAM" id="SSF48695">
    <property type="entry name" value="Multiheme cytochromes"/>
    <property type="match status" value="1"/>
</dbReference>
<accession>A0A0F9MX59</accession>
<dbReference type="PANTHER" id="PTHR35038">
    <property type="entry name" value="DISSIMILATORY SULFITE REDUCTASE SIRA"/>
    <property type="match status" value="1"/>
</dbReference>
<proteinExistence type="predicted"/>
<sequence>EREVVMKKVLFAALVGCIISLALVAPAFANNGPHMGGAAAGDVSGGFAQNTDACAACHRAHTGVQASLLNSGDDVYSFCTACHNGTGANANVLSGVFEGTQGEITKFEGRISDDDGVAGMGLNAGGFQNAVGYNGRSNRGPDDGGVAGSNANYGTVGAAQRHNIEGLDGSGPFTAFGGGTTGVGDSGSEASGTVNGGAQLTLKCTSCHNPHGSKNDDGSERYRILVNKVRRWDDPSDPNATQVDVTDNIESNEGATKDYTSAQYKAGISSFCAACHTQYKTSMVLKAGPYPAYDSNDGNGSVERFRHPVDAALSNGDLLTGNSKTIAENLTNHTELPVEQPANGAISGSDKIICLTCHQAHGTAQLQMINQL</sequence>
<dbReference type="EMBL" id="LAZR01004094">
    <property type="protein sequence ID" value="KKN11845.1"/>
    <property type="molecule type" value="Genomic_DNA"/>
</dbReference>
<dbReference type="PANTHER" id="PTHR35038:SF8">
    <property type="entry name" value="C-TYPE POLYHEME CYTOCHROME OMCC"/>
    <property type="match status" value="1"/>
</dbReference>
<comment type="caution">
    <text evidence="3">The sequence shown here is derived from an EMBL/GenBank/DDBJ whole genome shotgun (WGS) entry which is preliminary data.</text>
</comment>
<gene>
    <name evidence="3" type="ORF">LCGC14_1022400</name>
</gene>
<keyword evidence="1" id="KW-0732">Signal</keyword>
<reference evidence="3" key="1">
    <citation type="journal article" date="2015" name="Nature">
        <title>Complex archaea that bridge the gap between prokaryotes and eukaryotes.</title>
        <authorList>
            <person name="Spang A."/>
            <person name="Saw J.H."/>
            <person name="Jorgensen S.L."/>
            <person name="Zaremba-Niedzwiedzka K."/>
            <person name="Martijn J."/>
            <person name="Lind A.E."/>
            <person name="van Eijk R."/>
            <person name="Schleper C."/>
            <person name="Guy L."/>
            <person name="Ettema T.J."/>
        </authorList>
    </citation>
    <scope>NUCLEOTIDE SEQUENCE</scope>
</reference>
<evidence type="ECO:0000256" key="1">
    <source>
        <dbReference type="ARBA" id="ARBA00022729"/>
    </source>
</evidence>
<evidence type="ECO:0000313" key="3">
    <source>
        <dbReference type="EMBL" id="KKN11845.1"/>
    </source>
</evidence>
<name>A0A0F9MX59_9ZZZZ</name>
<dbReference type="Gene3D" id="1.10.1130.10">
    <property type="entry name" value="Flavocytochrome C3, Chain A"/>
    <property type="match status" value="1"/>
</dbReference>
<dbReference type="AlphaFoldDB" id="A0A0F9MX59"/>
<dbReference type="GO" id="GO:0016491">
    <property type="term" value="F:oxidoreductase activity"/>
    <property type="evidence" value="ECO:0007669"/>
    <property type="project" value="TreeGrafter"/>
</dbReference>
<feature type="domain" description="Doubled CXXCH motif" evidence="2">
    <location>
        <begin position="51"/>
        <end position="86"/>
    </location>
</feature>